<evidence type="ECO:0000313" key="8">
    <source>
        <dbReference type="Proteomes" id="UP000198280"/>
    </source>
</evidence>
<evidence type="ECO:0000313" key="7">
    <source>
        <dbReference type="EMBL" id="SNR90056.1"/>
    </source>
</evidence>
<evidence type="ECO:0000256" key="6">
    <source>
        <dbReference type="SAM" id="Phobius"/>
    </source>
</evidence>
<keyword evidence="5 6" id="KW-0472">Membrane</keyword>
<keyword evidence="4 6" id="KW-1133">Transmembrane helix</keyword>
<evidence type="ECO:0000256" key="5">
    <source>
        <dbReference type="ARBA" id="ARBA00023136"/>
    </source>
</evidence>
<dbReference type="AlphaFoldDB" id="A0A239A329"/>
<dbReference type="GO" id="GO:0016787">
    <property type="term" value="F:hydrolase activity"/>
    <property type="evidence" value="ECO:0007669"/>
    <property type="project" value="TreeGrafter"/>
</dbReference>
<proteinExistence type="inferred from homology"/>
<evidence type="ECO:0000256" key="1">
    <source>
        <dbReference type="ARBA" id="ARBA00004141"/>
    </source>
</evidence>
<dbReference type="Pfam" id="PF07947">
    <property type="entry name" value="YhhN"/>
    <property type="match status" value="1"/>
</dbReference>
<feature type="transmembrane region" description="Helical" evidence="6">
    <location>
        <begin position="79"/>
        <end position="97"/>
    </location>
</feature>
<dbReference type="EMBL" id="FZOF01000001">
    <property type="protein sequence ID" value="SNR90056.1"/>
    <property type="molecule type" value="Genomic_DNA"/>
</dbReference>
<dbReference type="PANTHER" id="PTHR31885">
    <property type="entry name" value="GH04784P"/>
    <property type="match status" value="1"/>
</dbReference>
<dbReference type="PANTHER" id="PTHR31885:SF6">
    <property type="entry name" value="GH04784P"/>
    <property type="match status" value="1"/>
</dbReference>
<evidence type="ECO:0000256" key="2">
    <source>
        <dbReference type="ARBA" id="ARBA00007375"/>
    </source>
</evidence>
<evidence type="ECO:0000256" key="3">
    <source>
        <dbReference type="ARBA" id="ARBA00022692"/>
    </source>
</evidence>
<dbReference type="OrthoDB" id="4227931at2"/>
<comment type="subcellular location">
    <subcellularLocation>
        <location evidence="1">Membrane</location>
        <topology evidence="1">Multi-pass membrane protein</topology>
    </subcellularLocation>
</comment>
<protein>
    <submittedName>
        <fullName evidence="7">Uncharacterized membrane protein YhhN</fullName>
    </submittedName>
</protein>
<gene>
    <name evidence="7" type="ORF">SAMN05216252_101751</name>
</gene>
<organism evidence="7 8">
    <name type="scientific">Actinacidiphila glaucinigra</name>
    <dbReference type="NCBI Taxonomy" id="235986"/>
    <lineage>
        <taxon>Bacteria</taxon>
        <taxon>Bacillati</taxon>
        <taxon>Actinomycetota</taxon>
        <taxon>Actinomycetes</taxon>
        <taxon>Kitasatosporales</taxon>
        <taxon>Streptomycetaceae</taxon>
        <taxon>Actinacidiphila</taxon>
    </lineage>
</organism>
<reference evidence="7 8" key="1">
    <citation type="submission" date="2017-06" db="EMBL/GenBank/DDBJ databases">
        <authorList>
            <person name="Kim H.J."/>
            <person name="Triplett B.A."/>
        </authorList>
    </citation>
    <scope>NUCLEOTIDE SEQUENCE [LARGE SCALE GENOMIC DNA]</scope>
    <source>
        <strain evidence="7 8">CGMCC 4.1858</strain>
    </source>
</reference>
<name>A0A239A329_9ACTN</name>
<dbReference type="Proteomes" id="UP000198280">
    <property type="component" value="Unassembled WGS sequence"/>
</dbReference>
<feature type="transmembrane region" description="Helical" evidence="6">
    <location>
        <begin position="109"/>
        <end position="128"/>
    </location>
</feature>
<comment type="similarity">
    <text evidence="2">Belongs to the TMEM86 family.</text>
</comment>
<keyword evidence="3 6" id="KW-0812">Transmembrane</keyword>
<sequence>MTRERAARAATAAFAVVAVVHLAAQLAGSATADHLTKPVLVPLLAVCAVLRGGPRLLVAALLCGWAGDVLLQLDGDTSFLLGMGAFAAGHVCYLTLFTSRGAFADRRRAALTAAGYAVVWLAALVVLWPGLPSGLRLPVAAYSLLLTAMAAGAAALGPRATALGGALFLLSDTLLATRLADLPQLPAADFWIMFGYLAAQFLLSTGRYGGTTPFEQPSRTTSVCAPP</sequence>
<evidence type="ECO:0000256" key="4">
    <source>
        <dbReference type="ARBA" id="ARBA00022989"/>
    </source>
</evidence>
<accession>A0A239A329</accession>
<keyword evidence="8" id="KW-1185">Reference proteome</keyword>
<dbReference type="InterPro" id="IPR012506">
    <property type="entry name" value="TMEM86B-like"/>
</dbReference>
<dbReference type="RefSeq" id="WP_089222100.1">
    <property type="nucleotide sequence ID" value="NZ_FZOF01000001.1"/>
</dbReference>
<feature type="transmembrane region" description="Helical" evidence="6">
    <location>
        <begin position="140"/>
        <end position="170"/>
    </location>
</feature>
<dbReference type="GO" id="GO:0016020">
    <property type="term" value="C:membrane"/>
    <property type="evidence" value="ECO:0007669"/>
    <property type="project" value="UniProtKB-SubCell"/>
</dbReference>